<feature type="transmembrane region" description="Helical" evidence="1">
    <location>
        <begin position="107"/>
        <end position="129"/>
    </location>
</feature>
<keyword evidence="1" id="KW-0812">Transmembrane</keyword>
<gene>
    <name evidence="2" type="ORF">EHS25_009354</name>
</gene>
<keyword evidence="1" id="KW-0472">Membrane</keyword>
<evidence type="ECO:0000313" key="3">
    <source>
        <dbReference type="Proteomes" id="UP000279259"/>
    </source>
</evidence>
<dbReference type="AlphaFoldDB" id="A0A427YLM2"/>
<evidence type="ECO:0000256" key="1">
    <source>
        <dbReference type="SAM" id="Phobius"/>
    </source>
</evidence>
<accession>A0A427YLM2</accession>
<feature type="transmembrane region" description="Helical" evidence="1">
    <location>
        <begin position="12"/>
        <end position="35"/>
    </location>
</feature>
<name>A0A427YLM2_9TREE</name>
<keyword evidence="3" id="KW-1185">Reference proteome</keyword>
<proteinExistence type="predicted"/>
<dbReference type="OrthoDB" id="2589196at2759"/>
<organism evidence="2 3">
    <name type="scientific">Saitozyma podzolica</name>
    <dbReference type="NCBI Taxonomy" id="1890683"/>
    <lineage>
        <taxon>Eukaryota</taxon>
        <taxon>Fungi</taxon>
        <taxon>Dikarya</taxon>
        <taxon>Basidiomycota</taxon>
        <taxon>Agaricomycotina</taxon>
        <taxon>Tremellomycetes</taxon>
        <taxon>Tremellales</taxon>
        <taxon>Trimorphomycetaceae</taxon>
        <taxon>Saitozyma</taxon>
    </lineage>
</organism>
<comment type="caution">
    <text evidence="2">The sequence shown here is derived from an EMBL/GenBank/DDBJ whole genome shotgun (WGS) entry which is preliminary data.</text>
</comment>
<dbReference type="Proteomes" id="UP000279259">
    <property type="component" value="Unassembled WGS sequence"/>
</dbReference>
<evidence type="ECO:0000313" key="2">
    <source>
        <dbReference type="EMBL" id="RSH91983.1"/>
    </source>
</evidence>
<sequence>MYRGSLSSRMPYGGHVILLFTFTFAALILSILITFSSPFISSINFLYLPSTSGSTTFGSFGWCSAGYCLQNQVAYEHHLHHLHRPRHPPLLFIHESRALRYVGNRAFFTYASDLSAILVGMAWLFSVYGWSIAHRAFEMAGTEVRMGPAIWMGLTASLLMLIIILLSWPRDAWDGTATLASGGTGRGLPVPPGNGYYHHKRTTREVVPRY</sequence>
<protein>
    <submittedName>
        <fullName evidence="2">Uncharacterized protein</fullName>
    </submittedName>
</protein>
<feature type="transmembrane region" description="Helical" evidence="1">
    <location>
        <begin position="149"/>
        <end position="168"/>
    </location>
</feature>
<keyword evidence="1" id="KW-1133">Transmembrane helix</keyword>
<dbReference type="EMBL" id="RSCD01000007">
    <property type="protein sequence ID" value="RSH91983.1"/>
    <property type="molecule type" value="Genomic_DNA"/>
</dbReference>
<reference evidence="2 3" key="1">
    <citation type="submission" date="2018-11" db="EMBL/GenBank/DDBJ databases">
        <title>Genome sequence of Saitozyma podzolica DSM 27192.</title>
        <authorList>
            <person name="Aliyu H."/>
            <person name="Gorte O."/>
            <person name="Ochsenreither K."/>
        </authorList>
    </citation>
    <scope>NUCLEOTIDE SEQUENCE [LARGE SCALE GENOMIC DNA]</scope>
    <source>
        <strain evidence="2 3">DSM 27192</strain>
    </source>
</reference>